<dbReference type="PROSITE" id="PS00606">
    <property type="entry name" value="KS3_1"/>
    <property type="match status" value="1"/>
</dbReference>
<dbReference type="InterPro" id="IPR020806">
    <property type="entry name" value="PKS_PP-bd"/>
</dbReference>
<dbReference type="InterPro" id="IPR049552">
    <property type="entry name" value="PKS_DH_N"/>
</dbReference>
<dbReference type="InterPro" id="IPR014043">
    <property type="entry name" value="Acyl_transferase_dom"/>
</dbReference>
<dbReference type="GO" id="GO:0071770">
    <property type="term" value="P:DIM/DIP cell wall layer assembly"/>
    <property type="evidence" value="ECO:0007669"/>
    <property type="project" value="TreeGrafter"/>
</dbReference>
<feature type="domain" description="DOD-type homing endonuclease" evidence="8">
    <location>
        <begin position="1588"/>
        <end position="1687"/>
    </location>
</feature>
<dbReference type="InterPro" id="IPR036291">
    <property type="entry name" value="NAD(P)-bd_dom_sf"/>
</dbReference>
<dbReference type="InterPro" id="IPR036736">
    <property type="entry name" value="ACP-like_sf"/>
</dbReference>
<protein>
    <submittedName>
        <fullName evidence="11">Phthioceranic/hydroxyphthioceranic acid synthase</fullName>
        <ecNumber evidence="11">2.3.1.-</ecNumber>
    </submittedName>
</protein>
<evidence type="ECO:0000259" key="7">
    <source>
        <dbReference type="PROSITE" id="PS50075"/>
    </source>
</evidence>
<dbReference type="InterPro" id="IPR032821">
    <property type="entry name" value="PKS_assoc"/>
</dbReference>
<dbReference type="SMART" id="SM00826">
    <property type="entry name" value="PKS_DH"/>
    <property type="match status" value="1"/>
</dbReference>
<dbReference type="InterPro" id="IPR050091">
    <property type="entry name" value="PKS_NRPS_Biosynth_Enz"/>
</dbReference>
<dbReference type="Pfam" id="PF08659">
    <property type="entry name" value="KR"/>
    <property type="match status" value="1"/>
</dbReference>
<keyword evidence="4" id="KW-0511">Multifunctional enzyme</keyword>
<dbReference type="Proteomes" id="UP000290439">
    <property type="component" value="Chromosome"/>
</dbReference>
<dbReference type="InterPro" id="IPR014030">
    <property type="entry name" value="Ketoacyl_synth_N"/>
</dbReference>
<dbReference type="InterPro" id="IPR016035">
    <property type="entry name" value="Acyl_Trfase/lysoPLipase"/>
</dbReference>
<evidence type="ECO:0000259" key="9">
    <source>
        <dbReference type="PROSITE" id="PS52004"/>
    </source>
</evidence>
<dbReference type="InterPro" id="IPR004042">
    <property type="entry name" value="Intein_endonuc_central"/>
</dbReference>
<dbReference type="InterPro" id="IPR006162">
    <property type="entry name" value="Ppantetheine_attach_site"/>
</dbReference>
<dbReference type="InterPro" id="IPR001227">
    <property type="entry name" value="Ac_transferase_dom_sf"/>
</dbReference>
<dbReference type="SUPFAM" id="SSF55048">
    <property type="entry name" value="Probable ACP-binding domain of malonyl-CoA ACP transacylase"/>
    <property type="match status" value="1"/>
</dbReference>
<evidence type="ECO:0000256" key="4">
    <source>
        <dbReference type="ARBA" id="ARBA00023268"/>
    </source>
</evidence>
<evidence type="ECO:0000256" key="6">
    <source>
        <dbReference type="PROSITE-ProRule" id="PRU01363"/>
    </source>
</evidence>
<dbReference type="Pfam" id="PF14765">
    <property type="entry name" value="PS-DH"/>
    <property type="match status" value="1"/>
</dbReference>
<dbReference type="InterPro" id="IPR016036">
    <property type="entry name" value="Malonyl_transacylase_ACP-bd"/>
</dbReference>
<dbReference type="Pfam" id="PF02801">
    <property type="entry name" value="Ketoacyl-synt_C"/>
    <property type="match status" value="1"/>
</dbReference>
<name>A0A4U8W6G4_9NOCA</name>
<dbReference type="PROSITE" id="PS50819">
    <property type="entry name" value="INTEIN_ENDONUCLEASE"/>
    <property type="match status" value="1"/>
</dbReference>
<feature type="active site" description="Proton acceptor; for dehydratase activity" evidence="6">
    <location>
        <position position="916"/>
    </location>
</feature>
<evidence type="ECO:0000256" key="1">
    <source>
        <dbReference type="ARBA" id="ARBA00022450"/>
    </source>
</evidence>
<evidence type="ECO:0000259" key="8">
    <source>
        <dbReference type="PROSITE" id="PS50819"/>
    </source>
</evidence>
<dbReference type="InterPro" id="IPR049551">
    <property type="entry name" value="PKS_DH_C"/>
</dbReference>
<keyword evidence="1" id="KW-0596">Phosphopantetheine</keyword>
<feature type="region of interest" description="N-terminal hotdog fold" evidence="6">
    <location>
        <begin position="886"/>
        <end position="998"/>
    </location>
</feature>
<feature type="region of interest" description="C-terminal hotdog fold" evidence="6">
    <location>
        <begin position="1012"/>
        <end position="1148"/>
    </location>
</feature>
<dbReference type="FunFam" id="3.40.366.10:FF:000002">
    <property type="entry name" value="Probable polyketide synthase 2"/>
    <property type="match status" value="1"/>
</dbReference>
<dbReference type="EMBL" id="LR215973">
    <property type="protein sequence ID" value="VFA97777.1"/>
    <property type="molecule type" value="Genomic_DNA"/>
</dbReference>
<keyword evidence="2" id="KW-0597">Phosphoprotein</keyword>
<sequence length="1769" mass="189255">MTEQVSVKQALAAIRTLQARLDRERSAKTEPIAIVGMGCRVPGGGTSPDEFWRLIDNGVDAISEVPADRWPGERSATATRWGGFLPDVDRFDPAFFGISPREAEAMDPQQRLLLEVSWEALEQAGHALPDRLAGSRTGVFAGVVVNDYDRLSVGERDIYTLTGNGHSFPAGRLSYVFGLEGPSMVVDTACSSSLVAVHLAVQSLRAGESTMALAGGVNLMLADDVTEMMASSRALSEDGRCKTFDALANGYVRSEGCGVLVLRRLSDAVADGDPVLAVIRGSAVNSDGRSSGLTAPNVSAQKSLLREALRSAGATPADIGYVETHGTGTPLGDPIEVDALIDVVGQPRQDGSRCVLGAVKTNVGHLEAAAGVVGVIKAVLALRRERIPANLHLRTVNPRIDLDGTALMLPRESVPWPKREGSTRMAGVSSFGISGTNAHVIVAEPPEQQVDPAPAPAESGPVLVPISARDPQGLADLVDEFRATLTTRRSEIADIAYTAAIRRHHHEHRAALLVSEDGQSRLVSGSGTDQPRIVFVFPGQGSQWLGMGRALLDCEPVFRAAVEACDDAIREVANWSVLAELSAGPSSSRLDRIDIVQPVLFTLEVALAAWWRSKGIEPDAVVGHSVGEVAAAHASGVLTLTDAARIVCHRSRLLRRLAGRGAMAQVELPLAEASAALSGVEDRVSIAASNSARSTVISGAPDALEEILADLTSSGVFCRRVKVDVAAHSPQVDTIADDLGRELGPLAPAPATVPMWSTVLGRICHGTELDASYWVRNLREPVLFSEAIREHIAAGPTVFVELSPHPILLTSIEEDGGTAVASGRREHDERAVLLESLAALYVRGHRFDWSALHPGVGRCVSLPAYPWRRERYWVNRAPGRSGHRGHPFLGEAVSPATSPGTRIWERELELPYLADHRVGGAVVFPASGYVEMALATAGRSSEVQNLVLERMAVLDAGGGGRVQFVESADGFQVYARATTSEPWVRCASGTTGRAGSGPPIAEPPSSVRKRCRRALTADEHYARYSVRSIDYGPAFRAVQQVWVGAGESIASVRSTESPAGYVCHPALLDACFQVLGGLLVDRFPAGGVVPVRIERLRVHGPVAGQVWVHARAGHTGDGGDLLVLDEDGTVLIEVVGLTVAPLAEPEPYRDWLYRVDWTAAEPLAARDRHATDADGTWLILADSAGVGSALAELLEQRGRTCIIIGHDEIDSADDIAWNSLLDRVSRVESAFVGVVHLWSLNTTGTDHVTADTLSSDQHTTVLSTVRLVRALARLGLRDQPRLWLVTRGAQQVGREPVAVSQVPLWGLARTLSVEHPELGCIRVDLDSEWGPARCAAELVPELLGPDREDEIALRDDGRMRARLVPTRFSDGDAAPSLRRGTYLITGGLGGLGIGLARWLAALGARHLVLAGRHAPGPEAQRAIAELRDEGVEVVVVRADVARRADVDCVLADIDEAMPPLRGVLHAAMVLDDQTILSLDAEAFDRVLAPKVRGAWNLHESIADRELDFFVLYSSASAVLGSPGQGSYAAANAFLGGLARHREHCGKTALCVDWGLYSRDGIMAGRAAEGERLAHRGIGTITPEQGMDILGRLLGGGTTQVVAANLDLRQWLASYPSLACVSLFAGFVDDDGAEYQRRSVEFADRLRMATTTERPGLIETFVTEQLGRILHLDASRIDRRAPLIALGVDSLMALELRNRLESGLGIRLSATLLFRAPTVHALTEQLLDGLGLSEPQSGPEGFDEFGDLEMDALLAQIDDSIDRLEEGEFR</sequence>
<dbReference type="GO" id="GO:0005737">
    <property type="term" value="C:cytoplasm"/>
    <property type="evidence" value="ECO:0007669"/>
    <property type="project" value="TreeGrafter"/>
</dbReference>
<feature type="domain" description="Carrier" evidence="7">
    <location>
        <begin position="1651"/>
        <end position="1729"/>
    </location>
</feature>
<dbReference type="PROSITE" id="PS50075">
    <property type="entry name" value="CARRIER"/>
    <property type="match status" value="1"/>
</dbReference>
<dbReference type="PANTHER" id="PTHR43775">
    <property type="entry name" value="FATTY ACID SYNTHASE"/>
    <property type="match status" value="1"/>
</dbReference>
<dbReference type="SUPFAM" id="SSF51735">
    <property type="entry name" value="NAD(P)-binding Rossmann-fold domains"/>
    <property type="match status" value="2"/>
</dbReference>
<feature type="active site" description="Proton donor; for dehydratase activity" evidence="6">
    <location>
        <position position="1069"/>
    </location>
</feature>
<dbReference type="SUPFAM" id="SSF52151">
    <property type="entry name" value="FabD/lysophospholipase-like"/>
    <property type="match status" value="1"/>
</dbReference>
<dbReference type="GO" id="GO:0031177">
    <property type="term" value="F:phosphopantetheine binding"/>
    <property type="evidence" value="ECO:0007669"/>
    <property type="project" value="InterPro"/>
</dbReference>
<dbReference type="SUPFAM" id="SSF53901">
    <property type="entry name" value="Thiolase-like"/>
    <property type="match status" value="1"/>
</dbReference>
<dbReference type="Gene3D" id="1.10.1200.10">
    <property type="entry name" value="ACP-like"/>
    <property type="match status" value="1"/>
</dbReference>
<dbReference type="SMART" id="SM00827">
    <property type="entry name" value="PKS_AT"/>
    <property type="match status" value="1"/>
</dbReference>
<dbReference type="GO" id="GO:0005886">
    <property type="term" value="C:plasma membrane"/>
    <property type="evidence" value="ECO:0007669"/>
    <property type="project" value="TreeGrafter"/>
</dbReference>
<gene>
    <name evidence="11" type="primary">pks2_1</name>
    <name evidence="11" type="ORF">NCTC10797_01541</name>
</gene>
<dbReference type="PANTHER" id="PTHR43775:SF37">
    <property type="entry name" value="SI:DKEY-61P9.11"/>
    <property type="match status" value="1"/>
</dbReference>
<dbReference type="Gene3D" id="3.40.47.10">
    <property type="match status" value="1"/>
</dbReference>
<dbReference type="CDD" id="cd00833">
    <property type="entry name" value="PKS"/>
    <property type="match status" value="1"/>
</dbReference>
<dbReference type="Gene3D" id="3.10.129.110">
    <property type="entry name" value="Polyketide synthase dehydratase"/>
    <property type="match status" value="1"/>
</dbReference>
<dbReference type="GO" id="GO:0004315">
    <property type="term" value="F:3-oxoacyl-[acyl-carrier-protein] synthase activity"/>
    <property type="evidence" value="ECO:0007669"/>
    <property type="project" value="InterPro"/>
</dbReference>
<dbReference type="InterPro" id="IPR020841">
    <property type="entry name" value="PKS_Beta-ketoAc_synthase_dom"/>
</dbReference>
<dbReference type="InterPro" id="IPR014031">
    <property type="entry name" value="Ketoacyl_synth_C"/>
</dbReference>
<proteinExistence type="predicted"/>
<dbReference type="InterPro" id="IPR042104">
    <property type="entry name" value="PKS_dehydratase_sf"/>
</dbReference>
<keyword evidence="3 11" id="KW-0808">Transferase</keyword>
<dbReference type="PROSITE" id="PS00012">
    <property type="entry name" value="PHOSPHOPANTETHEINE"/>
    <property type="match status" value="1"/>
</dbReference>
<dbReference type="InterPro" id="IPR016039">
    <property type="entry name" value="Thiolase-like"/>
</dbReference>
<dbReference type="SMART" id="SM01294">
    <property type="entry name" value="PKS_PP_betabranch"/>
    <property type="match status" value="1"/>
</dbReference>
<dbReference type="Pfam" id="PF16197">
    <property type="entry name" value="KAsynt_C_assoc"/>
    <property type="match status" value="1"/>
</dbReference>
<evidence type="ECO:0000256" key="3">
    <source>
        <dbReference type="ARBA" id="ARBA00022679"/>
    </source>
</evidence>
<dbReference type="GO" id="GO:0006633">
    <property type="term" value="P:fatty acid biosynthetic process"/>
    <property type="evidence" value="ECO:0007669"/>
    <property type="project" value="InterPro"/>
</dbReference>
<evidence type="ECO:0000256" key="5">
    <source>
        <dbReference type="ARBA" id="ARBA00023315"/>
    </source>
</evidence>
<keyword evidence="5 11" id="KW-0012">Acyltransferase</keyword>
<reference evidence="11 12" key="1">
    <citation type="submission" date="2019-02" db="EMBL/GenBank/DDBJ databases">
        <authorList>
            <consortium name="Pathogen Informatics"/>
        </authorList>
    </citation>
    <scope>NUCLEOTIDE SEQUENCE [LARGE SCALE GENOMIC DNA]</scope>
    <source>
        <strain evidence="11 12">3012STDY6756504</strain>
    </source>
</reference>
<dbReference type="InterPro" id="IPR009081">
    <property type="entry name" value="PP-bd_ACP"/>
</dbReference>
<dbReference type="GO" id="GO:0004519">
    <property type="term" value="F:endonuclease activity"/>
    <property type="evidence" value="ECO:0007669"/>
    <property type="project" value="InterPro"/>
</dbReference>
<dbReference type="Pfam" id="PF00698">
    <property type="entry name" value="Acyl_transf_1"/>
    <property type="match status" value="1"/>
</dbReference>
<dbReference type="FunFam" id="3.40.47.10:FF:000019">
    <property type="entry name" value="Polyketide synthase type I"/>
    <property type="match status" value="1"/>
</dbReference>
<dbReference type="GO" id="GO:0004312">
    <property type="term" value="F:fatty acid synthase activity"/>
    <property type="evidence" value="ECO:0007669"/>
    <property type="project" value="TreeGrafter"/>
</dbReference>
<dbReference type="PROSITE" id="PS52004">
    <property type="entry name" value="KS3_2"/>
    <property type="match status" value="1"/>
</dbReference>
<dbReference type="InterPro" id="IPR057326">
    <property type="entry name" value="KR_dom"/>
</dbReference>
<dbReference type="SMART" id="SM00825">
    <property type="entry name" value="PKS_KS"/>
    <property type="match status" value="1"/>
</dbReference>
<dbReference type="Pfam" id="PF00109">
    <property type="entry name" value="ketoacyl-synt"/>
    <property type="match status" value="1"/>
</dbReference>
<dbReference type="RefSeq" id="WP_197731497.1">
    <property type="nucleotide sequence ID" value="NZ_LR215973.1"/>
</dbReference>
<dbReference type="InterPro" id="IPR018201">
    <property type="entry name" value="Ketoacyl_synth_AS"/>
</dbReference>
<dbReference type="Gene3D" id="3.40.50.720">
    <property type="entry name" value="NAD(P)-binding Rossmann-like Domain"/>
    <property type="match status" value="1"/>
</dbReference>
<dbReference type="PROSITE" id="PS52019">
    <property type="entry name" value="PKS_MFAS_DH"/>
    <property type="match status" value="1"/>
</dbReference>
<evidence type="ECO:0000259" key="10">
    <source>
        <dbReference type="PROSITE" id="PS52019"/>
    </source>
</evidence>
<evidence type="ECO:0000256" key="2">
    <source>
        <dbReference type="ARBA" id="ARBA00022553"/>
    </source>
</evidence>
<dbReference type="InterPro" id="IPR020807">
    <property type="entry name" value="PKS_DH"/>
</dbReference>
<accession>A0A4U8W6G4</accession>
<dbReference type="Gene3D" id="3.30.70.3290">
    <property type="match status" value="1"/>
</dbReference>
<feature type="domain" description="PKS/mFAS DH" evidence="10">
    <location>
        <begin position="886"/>
        <end position="1148"/>
    </location>
</feature>
<evidence type="ECO:0000313" key="12">
    <source>
        <dbReference type="Proteomes" id="UP000290439"/>
    </source>
</evidence>
<dbReference type="Pfam" id="PF00550">
    <property type="entry name" value="PP-binding"/>
    <property type="match status" value="1"/>
</dbReference>
<dbReference type="SMART" id="SM00823">
    <property type="entry name" value="PKS_PP"/>
    <property type="match status" value="1"/>
</dbReference>
<dbReference type="Gene3D" id="3.40.366.10">
    <property type="entry name" value="Malonyl-Coenzyme A Acyl Carrier Protein, domain 2"/>
    <property type="match status" value="1"/>
</dbReference>
<evidence type="ECO:0000313" key="11">
    <source>
        <dbReference type="EMBL" id="VFA97777.1"/>
    </source>
</evidence>
<dbReference type="EC" id="2.3.1.-" evidence="11"/>
<dbReference type="SMART" id="SM00822">
    <property type="entry name" value="PKS_KR"/>
    <property type="match status" value="1"/>
</dbReference>
<dbReference type="Pfam" id="PF21089">
    <property type="entry name" value="PKS_DH_N"/>
    <property type="match status" value="1"/>
</dbReference>
<organism evidence="11 12">
    <name type="scientific">Nocardia cyriacigeorgica</name>
    <dbReference type="NCBI Taxonomy" id="135487"/>
    <lineage>
        <taxon>Bacteria</taxon>
        <taxon>Bacillati</taxon>
        <taxon>Actinomycetota</taxon>
        <taxon>Actinomycetes</taxon>
        <taxon>Mycobacteriales</taxon>
        <taxon>Nocardiaceae</taxon>
        <taxon>Nocardia</taxon>
    </lineage>
</organism>
<dbReference type="CDD" id="cd08955">
    <property type="entry name" value="KR_2_FAS_SDR_x"/>
    <property type="match status" value="1"/>
</dbReference>
<dbReference type="SUPFAM" id="SSF47336">
    <property type="entry name" value="ACP-like"/>
    <property type="match status" value="1"/>
</dbReference>
<dbReference type="InterPro" id="IPR049900">
    <property type="entry name" value="PKS_mFAS_DH"/>
</dbReference>
<feature type="domain" description="Ketosynthase family 3 (KS3)" evidence="9">
    <location>
        <begin position="29"/>
        <end position="444"/>
    </location>
</feature>
<dbReference type="InterPro" id="IPR013968">
    <property type="entry name" value="PKS_KR"/>
</dbReference>